<keyword evidence="2" id="KW-1185">Reference proteome</keyword>
<organism evidence="1 2">
    <name type="scientific">Deinococcus aerophilus</name>
    <dbReference type="NCBI Taxonomy" id="522488"/>
    <lineage>
        <taxon>Bacteria</taxon>
        <taxon>Thermotogati</taxon>
        <taxon>Deinococcota</taxon>
        <taxon>Deinococci</taxon>
        <taxon>Deinococcales</taxon>
        <taxon>Deinococcaceae</taxon>
        <taxon>Deinococcus</taxon>
    </lineage>
</organism>
<proteinExistence type="predicted"/>
<dbReference type="Proteomes" id="UP000661918">
    <property type="component" value="Unassembled WGS sequence"/>
</dbReference>
<dbReference type="EMBL" id="BMOM01000016">
    <property type="protein sequence ID" value="GGM12507.1"/>
    <property type="molecule type" value="Genomic_DNA"/>
</dbReference>
<evidence type="ECO:0000313" key="1">
    <source>
        <dbReference type="EMBL" id="GGM12507.1"/>
    </source>
</evidence>
<protein>
    <submittedName>
        <fullName evidence="1">Uncharacterized protein</fullName>
    </submittedName>
</protein>
<comment type="caution">
    <text evidence="1">The sequence shown here is derived from an EMBL/GenBank/DDBJ whole genome shotgun (WGS) entry which is preliminary data.</text>
</comment>
<accession>A0ABQ2GUQ7</accession>
<sequence>MQFLARLHKAAGQGPGAGVGQFAALDEQGAQLAAVHGKRRHIHRQTNLGGLRRQGEAGHAGDARVSVLGTSRISV</sequence>
<gene>
    <name evidence="1" type="ORF">GCM10010841_21300</name>
</gene>
<name>A0ABQ2GUQ7_9DEIO</name>
<evidence type="ECO:0000313" key="2">
    <source>
        <dbReference type="Proteomes" id="UP000661918"/>
    </source>
</evidence>
<reference evidence="2" key="1">
    <citation type="journal article" date="2019" name="Int. J. Syst. Evol. Microbiol.">
        <title>The Global Catalogue of Microorganisms (GCM) 10K type strain sequencing project: providing services to taxonomists for standard genome sequencing and annotation.</title>
        <authorList>
            <consortium name="The Broad Institute Genomics Platform"/>
            <consortium name="The Broad Institute Genome Sequencing Center for Infectious Disease"/>
            <person name="Wu L."/>
            <person name="Ma J."/>
        </authorList>
    </citation>
    <scope>NUCLEOTIDE SEQUENCE [LARGE SCALE GENOMIC DNA]</scope>
    <source>
        <strain evidence="2">JCM 15443</strain>
    </source>
</reference>